<dbReference type="EMBL" id="FWXZ01000001">
    <property type="protein sequence ID" value="SMC35869.1"/>
    <property type="molecule type" value="Genomic_DNA"/>
</dbReference>
<organism evidence="1 2">
    <name type="scientific">Aristaeella lactis</name>
    <dbReference type="NCBI Taxonomy" id="3046383"/>
    <lineage>
        <taxon>Bacteria</taxon>
        <taxon>Bacillati</taxon>
        <taxon>Bacillota</taxon>
        <taxon>Clostridia</taxon>
        <taxon>Eubacteriales</taxon>
        <taxon>Aristaeellaceae</taxon>
        <taxon>Aristaeella</taxon>
    </lineage>
</organism>
<reference evidence="1" key="1">
    <citation type="submission" date="2017-04" db="EMBL/GenBank/DDBJ databases">
        <authorList>
            <person name="Varghese N."/>
            <person name="Submissions S."/>
        </authorList>
    </citation>
    <scope>NUCLEOTIDE SEQUENCE</scope>
    <source>
        <strain evidence="1">WTE2008</strain>
    </source>
</reference>
<name>A0AC61PHJ3_9FIRM</name>
<dbReference type="Proteomes" id="UP000192328">
    <property type="component" value="Unassembled WGS sequence"/>
</dbReference>
<proteinExistence type="predicted"/>
<keyword evidence="2" id="KW-1185">Reference proteome</keyword>
<evidence type="ECO:0000313" key="1">
    <source>
        <dbReference type="EMBL" id="SMC35869.1"/>
    </source>
</evidence>
<gene>
    <name evidence="1" type="ORF">SAMN06297397_0241</name>
</gene>
<protein>
    <submittedName>
        <fullName evidence="1">Uncharacterized protein</fullName>
    </submittedName>
</protein>
<comment type="caution">
    <text evidence="1">The sequence shown here is derived from an EMBL/GenBank/DDBJ whole genome shotgun (WGS) entry which is preliminary data.</text>
</comment>
<evidence type="ECO:0000313" key="2">
    <source>
        <dbReference type="Proteomes" id="UP000192328"/>
    </source>
</evidence>
<sequence length="443" mass="52075">MGATYCNLYFHGDDVNIPEGKIQGKSRLLGGFDGWTILLCEDNNWRKITRLTRFFPGDALAFFCFDDELFELMFYRDGKKIASIDNSGTSSKLKDAGEMFPEDPTVLKKLRMMKWCTSVDESFRLLEETFGLPFDVVYEQEEIGKVKKSDETWKTLKAREKEFRNRPNRFVLELLPPEQWPESVRNQEKKSPYRLRLSPDYHEITCVDPEGRTLWTFAPGLNGMREQLQFVQADLDEAVIQMSFHDENRDRNDKVCRLAATDGAMLTEYVLPDSTKKAYAFYWNPYMGCYVYSMREQMVIMDRELKENRRFKTDPKASYFYFFREQYGYTQYERHGDENDLFRIDLNSGEQKRIELEIPVYLESVCLPGEIFCGVTFRGTIVDKLVFFDGNGRVISRNGIENGPEDYPMKLWGEKGRIYIKTQKWYGPDPIKIYLVRDTAEQK</sequence>
<accession>A0AC61PHJ3</accession>